<reference evidence="1" key="1">
    <citation type="submission" date="2021-02" db="EMBL/GenBank/DDBJ databases">
        <authorList>
            <person name="Nowell W R."/>
        </authorList>
    </citation>
    <scope>NUCLEOTIDE SEQUENCE</scope>
</reference>
<sequence length="91" mass="10621">MQKSYFICQQWFAVEKNDGHIAGILSIVDEIQKYDFPYDLLKQAYHNKDNAADDNDDIDLNHNEKYIHSRESSFTYCSRICNNRLNGGELA</sequence>
<dbReference type="Proteomes" id="UP000663881">
    <property type="component" value="Unassembled WGS sequence"/>
</dbReference>
<evidence type="ECO:0000313" key="2">
    <source>
        <dbReference type="Proteomes" id="UP000663881"/>
    </source>
</evidence>
<dbReference type="AlphaFoldDB" id="A0A819ZM17"/>
<gene>
    <name evidence="1" type="ORF">OKA104_LOCUS39025</name>
</gene>
<name>A0A819ZM17_9BILA</name>
<proteinExistence type="predicted"/>
<dbReference type="EMBL" id="CAJOAY010007396">
    <property type="protein sequence ID" value="CAF4165491.1"/>
    <property type="molecule type" value="Genomic_DNA"/>
</dbReference>
<evidence type="ECO:0000313" key="1">
    <source>
        <dbReference type="EMBL" id="CAF4165491.1"/>
    </source>
</evidence>
<accession>A0A819ZM17</accession>
<comment type="caution">
    <text evidence="1">The sequence shown here is derived from an EMBL/GenBank/DDBJ whole genome shotgun (WGS) entry which is preliminary data.</text>
</comment>
<protein>
    <submittedName>
        <fullName evidence="1">Uncharacterized protein</fullName>
    </submittedName>
</protein>
<organism evidence="1 2">
    <name type="scientific">Adineta steineri</name>
    <dbReference type="NCBI Taxonomy" id="433720"/>
    <lineage>
        <taxon>Eukaryota</taxon>
        <taxon>Metazoa</taxon>
        <taxon>Spiralia</taxon>
        <taxon>Gnathifera</taxon>
        <taxon>Rotifera</taxon>
        <taxon>Eurotatoria</taxon>
        <taxon>Bdelloidea</taxon>
        <taxon>Adinetida</taxon>
        <taxon>Adinetidae</taxon>
        <taxon>Adineta</taxon>
    </lineage>
</organism>